<feature type="compositionally biased region" description="Low complexity" evidence="1">
    <location>
        <begin position="628"/>
        <end position="638"/>
    </location>
</feature>
<evidence type="ECO:0000256" key="1">
    <source>
        <dbReference type="SAM" id="MobiDB-lite"/>
    </source>
</evidence>
<feature type="compositionally biased region" description="Acidic residues" evidence="1">
    <location>
        <begin position="710"/>
        <end position="722"/>
    </location>
</feature>
<feature type="region of interest" description="Disordered" evidence="1">
    <location>
        <begin position="436"/>
        <end position="468"/>
    </location>
</feature>
<feature type="region of interest" description="Disordered" evidence="1">
    <location>
        <begin position="791"/>
        <end position="828"/>
    </location>
</feature>
<name>A0AAV0BID3_PHAPC</name>
<organism evidence="2 3">
    <name type="scientific">Phakopsora pachyrhizi</name>
    <name type="common">Asian soybean rust disease fungus</name>
    <dbReference type="NCBI Taxonomy" id="170000"/>
    <lineage>
        <taxon>Eukaryota</taxon>
        <taxon>Fungi</taxon>
        <taxon>Dikarya</taxon>
        <taxon>Basidiomycota</taxon>
        <taxon>Pucciniomycotina</taxon>
        <taxon>Pucciniomycetes</taxon>
        <taxon>Pucciniales</taxon>
        <taxon>Phakopsoraceae</taxon>
        <taxon>Phakopsora</taxon>
    </lineage>
</organism>
<dbReference type="Pfam" id="PF07093">
    <property type="entry name" value="SGT1"/>
    <property type="match status" value="1"/>
</dbReference>
<dbReference type="AlphaFoldDB" id="A0AAV0BID3"/>
<comment type="caution">
    <text evidence="2">The sequence shown here is derived from an EMBL/GenBank/DDBJ whole genome shotgun (WGS) entry which is preliminary data.</text>
</comment>
<feature type="compositionally biased region" description="Basic and acidic residues" evidence="1">
    <location>
        <begin position="451"/>
        <end position="466"/>
    </location>
</feature>
<dbReference type="PANTHER" id="PTHR13060:SF0">
    <property type="entry name" value="PROTEIN ECDYSONELESS HOMOLOG"/>
    <property type="match status" value="1"/>
</dbReference>
<proteinExistence type="predicted"/>
<accession>A0AAV0BID3</accession>
<evidence type="ECO:0000313" key="3">
    <source>
        <dbReference type="Proteomes" id="UP001153365"/>
    </source>
</evidence>
<feature type="region of interest" description="Disordered" evidence="1">
    <location>
        <begin position="689"/>
        <end position="762"/>
    </location>
</feature>
<gene>
    <name evidence="2" type="ORF">PPACK8108_LOCUS20272</name>
</gene>
<dbReference type="PANTHER" id="PTHR13060">
    <property type="entry name" value="SGT1 PROTEIN HSGT1 SUPPRESSOR OF GCR2"/>
    <property type="match status" value="1"/>
</dbReference>
<reference evidence="2" key="1">
    <citation type="submission" date="2022-06" db="EMBL/GenBank/DDBJ databases">
        <authorList>
            <consortium name="SYNGENTA / RWTH Aachen University"/>
        </authorList>
    </citation>
    <scope>NUCLEOTIDE SEQUENCE</scope>
</reference>
<sequence length="910" mass="102403">MEFKEGEESSKLEITEDLCKFSIYSNLGSEVIAARLRTFWTSSHFNHSSSKDQFIWHSGFPPKINLIDPSTIQGTLNYGESIQDEWFLVWCLFQISSQFDCEICVSDSDGEFMLIEAAEVLPKWVTPSVAEGRVWIKSGSLHLIPPESTCPVVQGKLSSKIALQLLRGMPTKTVAPRAVNTAVTCRVLSASPEELSKSHLFNTKAYLHCDIAKSLKNDPNLIGLAVKAFWDKDADSYKACQSMVRFPPYNPATSQTHLADLSNQDSHTVLFNLRMTRPLYAMLLNHQINFYPPKPFEKVNWSLNGLSENIEWKRRSVGMKIQCGFEMMFCDLASKSHGSESRFDTSSQRYKLYLSKLQSSNYFEGEIEGSERWKELEKAARVTYLRTRKPSDEVARRFEQSLSSESNIVFSKEGTIDFEEESDDWLELDEEKLKEIFKDGNRNPSDSESSDAPHTEEEKRMARADVQKMTTFASSVEKFVEGKGSLEGALHSDDELSNEDEDSEMSDYESTDSQEEVMLKENNGNKRKVPKWARGTKNGKYTDEMKKRLETIVPAIGDAEWGQKPDNDMASATESADCTLKKTLFKTDKGKARETQVPNHLKEITNSSSRKKTKLPRFSQESYDGVCNESSGESSDNNDWLKSCGETGSRDCGLPDDVDMYEEREEFLNFAREALGLTKEQYETILDSRRDRGAYVPPPLPVKQEAICGMDDDSETGDDENLTSEPLRRNDGPINISEEIGPRKKQVHFQPPVESAKPEKLFDASRPVNLEAFDTLMDRMEAELSKQIDRKATKTTKGGPIGVNEIGPDLMDREEDMSESGSEMEMDEVTEAMQRELGELMKKSGVDLEGKDNGQINYGLIGDFLESFTSQAGLPGPVGNIAGRIGVDLLGKDEKKNMVCASKDLPKNKK</sequence>
<feature type="compositionally biased region" description="Acidic residues" evidence="1">
    <location>
        <begin position="495"/>
        <end position="515"/>
    </location>
</feature>
<dbReference type="GO" id="GO:0005634">
    <property type="term" value="C:nucleus"/>
    <property type="evidence" value="ECO:0007669"/>
    <property type="project" value="TreeGrafter"/>
</dbReference>
<feature type="region of interest" description="Disordered" evidence="1">
    <location>
        <begin position="483"/>
        <end position="538"/>
    </location>
</feature>
<dbReference type="InterPro" id="IPR010770">
    <property type="entry name" value="Ecd"/>
</dbReference>
<feature type="compositionally biased region" description="Acidic residues" evidence="1">
    <location>
        <begin position="812"/>
        <end position="828"/>
    </location>
</feature>
<evidence type="ECO:0000313" key="2">
    <source>
        <dbReference type="EMBL" id="CAH7685701.1"/>
    </source>
</evidence>
<dbReference type="EMBL" id="CALTRL010005741">
    <property type="protein sequence ID" value="CAH7685701.1"/>
    <property type="molecule type" value="Genomic_DNA"/>
</dbReference>
<feature type="region of interest" description="Disordered" evidence="1">
    <location>
        <begin position="589"/>
        <end position="656"/>
    </location>
</feature>
<dbReference type="Proteomes" id="UP001153365">
    <property type="component" value="Unassembled WGS sequence"/>
</dbReference>
<protein>
    <submittedName>
        <fullName evidence="2">SGT1 protein-domain-containing protein</fullName>
    </submittedName>
</protein>
<keyword evidence="3" id="KW-1185">Reference proteome</keyword>